<dbReference type="EMBL" id="JACAZE010000013">
    <property type="protein sequence ID" value="KAF7300496.1"/>
    <property type="molecule type" value="Genomic_DNA"/>
</dbReference>
<dbReference type="Proteomes" id="UP000613580">
    <property type="component" value="Unassembled WGS sequence"/>
</dbReference>
<evidence type="ECO:0000313" key="2">
    <source>
        <dbReference type="Proteomes" id="UP000613580"/>
    </source>
</evidence>
<dbReference type="AlphaFoldDB" id="A0A8H6W2F6"/>
<organism evidence="1 2">
    <name type="scientific">Mycena chlorophos</name>
    <name type="common">Agaric fungus</name>
    <name type="synonym">Agaricus chlorophos</name>
    <dbReference type="NCBI Taxonomy" id="658473"/>
    <lineage>
        <taxon>Eukaryota</taxon>
        <taxon>Fungi</taxon>
        <taxon>Dikarya</taxon>
        <taxon>Basidiomycota</taxon>
        <taxon>Agaricomycotina</taxon>
        <taxon>Agaricomycetes</taxon>
        <taxon>Agaricomycetidae</taxon>
        <taxon>Agaricales</taxon>
        <taxon>Marasmiineae</taxon>
        <taxon>Mycenaceae</taxon>
        <taxon>Mycena</taxon>
    </lineage>
</organism>
<protein>
    <submittedName>
        <fullName evidence="1">Uncharacterized protein</fullName>
    </submittedName>
</protein>
<keyword evidence="2" id="KW-1185">Reference proteome</keyword>
<name>A0A8H6W2F6_MYCCL</name>
<comment type="caution">
    <text evidence="1">The sequence shown here is derived from an EMBL/GenBank/DDBJ whole genome shotgun (WGS) entry which is preliminary data.</text>
</comment>
<proteinExistence type="predicted"/>
<accession>A0A8H6W2F6</accession>
<reference evidence="1" key="1">
    <citation type="submission" date="2020-05" db="EMBL/GenBank/DDBJ databases">
        <title>Mycena genomes resolve the evolution of fungal bioluminescence.</title>
        <authorList>
            <person name="Tsai I.J."/>
        </authorList>
    </citation>
    <scope>NUCLEOTIDE SEQUENCE</scope>
    <source>
        <strain evidence="1">110903Hualien_Pintung</strain>
    </source>
</reference>
<evidence type="ECO:0000313" key="1">
    <source>
        <dbReference type="EMBL" id="KAF7300496.1"/>
    </source>
</evidence>
<dbReference type="OrthoDB" id="2953592at2759"/>
<gene>
    <name evidence="1" type="ORF">HMN09_00934000</name>
</gene>
<sequence length="522" mass="57514">MAASPLSLFDELTRLTQPGYPVTEVLTKLLHLVGHDVCSTRRNHHAVFWAVSQARDIIDSINGLVKVAGEEDSWDAFDKYTVMILWIEKVLLTFSLIAEKDSIAARFASSEDLVEDVAFVDAYRDNRKELREIVQQLIDSGYLKGEGADLAKTIKAINKQDDVSTFRAAISKLREHLGKLTGSGKDSLAEVLRRLEGLHATLATGPDTLAEDVFLFAIQLALLLEIVASRRNKKSAERISDKEFWRTALGWITVAEKHAKDPNLSTSGLAGEYTSSCTYILGDLIAQLPEAFKNLRPLVALTRRPFYLQSVAVVAGCAELATAFNKAKRYDMLDALNLALNRATTALEDAAKVQYDPTIAYTPDKGVITSFQDAEDAIKDCFQSYQLGTQSDTWQRRMRNSQQSDEERLGLLQTRFKAPMKPLPTETLVDIVVAVTVTGSNKPTQRFYKMDSALTLHALLWKEASLRTTVAAANDVRNAGVFFIPSTDKAKAAAPLDLDTTIASLPVASGRKYVALSVPNAV</sequence>